<protein>
    <submittedName>
        <fullName evidence="1">Uncharacterized protein</fullName>
    </submittedName>
</protein>
<evidence type="ECO:0000313" key="2">
    <source>
        <dbReference type="Proteomes" id="UP000053342"/>
    </source>
</evidence>
<gene>
    <name evidence="1" type="ORF">PV06_10699</name>
</gene>
<evidence type="ECO:0000313" key="1">
    <source>
        <dbReference type="EMBL" id="KIW37070.1"/>
    </source>
</evidence>
<dbReference type="AlphaFoldDB" id="A0A0D2D431"/>
<keyword evidence="2" id="KW-1185">Reference proteome</keyword>
<reference evidence="1 2" key="1">
    <citation type="submission" date="2015-01" db="EMBL/GenBank/DDBJ databases">
        <title>The Genome Sequence of Exophiala oligosperma CBS72588.</title>
        <authorList>
            <consortium name="The Broad Institute Genomics Platform"/>
            <person name="Cuomo C."/>
            <person name="de Hoog S."/>
            <person name="Gorbushina A."/>
            <person name="Stielow B."/>
            <person name="Teixiera M."/>
            <person name="Abouelleil A."/>
            <person name="Chapman S.B."/>
            <person name="Priest M."/>
            <person name="Young S.K."/>
            <person name="Wortman J."/>
            <person name="Nusbaum C."/>
            <person name="Birren B."/>
        </authorList>
    </citation>
    <scope>NUCLEOTIDE SEQUENCE [LARGE SCALE GENOMIC DNA]</scope>
    <source>
        <strain evidence="1 2">CBS 72588</strain>
    </source>
</reference>
<dbReference type="EMBL" id="KN847346">
    <property type="protein sequence ID" value="KIW37070.1"/>
    <property type="molecule type" value="Genomic_DNA"/>
</dbReference>
<name>A0A0D2D431_9EURO</name>
<dbReference type="HOGENOM" id="CLU_2096891_0_0_1"/>
<proteinExistence type="predicted"/>
<organism evidence="1 2">
    <name type="scientific">Exophiala oligosperma</name>
    <dbReference type="NCBI Taxonomy" id="215243"/>
    <lineage>
        <taxon>Eukaryota</taxon>
        <taxon>Fungi</taxon>
        <taxon>Dikarya</taxon>
        <taxon>Ascomycota</taxon>
        <taxon>Pezizomycotina</taxon>
        <taxon>Eurotiomycetes</taxon>
        <taxon>Chaetothyriomycetidae</taxon>
        <taxon>Chaetothyriales</taxon>
        <taxon>Herpotrichiellaceae</taxon>
        <taxon>Exophiala</taxon>
    </lineage>
</organism>
<dbReference type="RefSeq" id="XP_016257286.1">
    <property type="nucleotide sequence ID" value="XM_016412272.1"/>
</dbReference>
<accession>A0A0D2D431</accession>
<sequence>MSNLLYSLLEQVQGWGRGPLSVFAGKGWMVASASRSRKDQLLDNGHLELHVDVPDLASTENVFDQVKAFVEESPSVVIYNGFARSLHDANDPLSTIKKVDAKREMNANMNSALIAA</sequence>
<dbReference type="GeneID" id="27362773"/>
<dbReference type="VEuPathDB" id="FungiDB:PV06_10699"/>
<dbReference type="Proteomes" id="UP000053342">
    <property type="component" value="Unassembled WGS sequence"/>
</dbReference>
<dbReference type="OrthoDB" id="5336600at2759"/>